<keyword evidence="3" id="KW-1185">Reference proteome</keyword>
<comment type="caution">
    <text evidence="2">The sequence shown here is derived from an EMBL/GenBank/DDBJ whole genome shotgun (WGS) entry which is preliminary data.</text>
</comment>
<dbReference type="EMBL" id="WBMT01000018">
    <property type="protein sequence ID" value="KAB2343714.1"/>
    <property type="molecule type" value="Genomic_DNA"/>
</dbReference>
<dbReference type="PANTHER" id="PTHR36440">
    <property type="entry name" value="PUTATIVE (AFU_ORTHOLOGUE AFUA_8G07350)-RELATED"/>
    <property type="match status" value="1"/>
</dbReference>
<dbReference type="SUPFAM" id="SSF51182">
    <property type="entry name" value="RmlC-like cupins"/>
    <property type="match status" value="1"/>
</dbReference>
<dbReference type="Proteomes" id="UP000468735">
    <property type="component" value="Unassembled WGS sequence"/>
</dbReference>
<name>A0A6H9YG36_9ACTN</name>
<gene>
    <name evidence="2" type="ORF">F8566_33880</name>
</gene>
<dbReference type="InterPro" id="IPR013096">
    <property type="entry name" value="Cupin_2"/>
</dbReference>
<reference evidence="2 3" key="1">
    <citation type="submission" date="2019-09" db="EMBL/GenBank/DDBJ databases">
        <title>Actinomadura physcomitrii sp. nov., a novel actinomycete isolated from moss [Physcomitrium sphaericum (Ludw) Fuernr].</title>
        <authorList>
            <person name="Zhuang X."/>
            <person name="Liu C."/>
        </authorList>
    </citation>
    <scope>NUCLEOTIDE SEQUENCE [LARGE SCALE GENOMIC DNA]</scope>
    <source>
        <strain evidence="2 3">HMC1</strain>
    </source>
</reference>
<dbReference type="InterPro" id="IPR053146">
    <property type="entry name" value="QDO-like"/>
</dbReference>
<dbReference type="InterPro" id="IPR014710">
    <property type="entry name" value="RmlC-like_jellyroll"/>
</dbReference>
<evidence type="ECO:0000313" key="2">
    <source>
        <dbReference type="EMBL" id="KAB2343714.1"/>
    </source>
</evidence>
<evidence type="ECO:0000313" key="3">
    <source>
        <dbReference type="Proteomes" id="UP000468735"/>
    </source>
</evidence>
<dbReference type="OrthoDB" id="4227163at2"/>
<accession>A0A6H9YG36</accession>
<sequence>MHERSVIDPVNSRWRPTRWNVEDRPATAPLTFVSCLVRVKGKTCEKGDHMAGTVVARKPAEGDAFWVLGGLYEVKVSSEESGGEMVVMQMTIPEGMGPPPHTHPGAETVYVLDGTLRYHIGEETVEGEPGSIFRIPAGVWENFEPTSTARVLVVYSPGADADKFFAEAGERAPVRDLPPSAEPPDVERLIAAAARYGIEIRSPA</sequence>
<dbReference type="InterPro" id="IPR011051">
    <property type="entry name" value="RmlC_Cupin_sf"/>
</dbReference>
<dbReference type="Pfam" id="PF07883">
    <property type="entry name" value="Cupin_2"/>
    <property type="match status" value="1"/>
</dbReference>
<proteinExistence type="predicted"/>
<feature type="domain" description="Cupin type-2" evidence="1">
    <location>
        <begin position="90"/>
        <end position="155"/>
    </location>
</feature>
<dbReference type="PANTHER" id="PTHR36440:SF1">
    <property type="entry name" value="PUTATIVE (AFU_ORTHOLOGUE AFUA_8G07350)-RELATED"/>
    <property type="match status" value="1"/>
</dbReference>
<dbReference type="PROSITE" id="PS51257">
    <property type="entry name" value="PROKAR_LIPOPROTEIN"/>
    <property type="match status" value="1"/>
</dbReference>
<protein>
    <submittedName>
        <fullName evidence="2">Cupin domain-containing protein</fullName>
    </submittedName>
</protein>
<evidence type="ECO:0000259" key="1">
    <source>
        <dbReference type="Pfam" id="PF07883"/>
    </source>
</evidence>
<dbReference type="AlphaFoldDB" id="A0A6H9YG36"/>
<dbReference type="Gene3D" id="2.60.120.10">
    <property type="entry name" value="Jelly Rolls"/>
    <property type="match status" value="1"/>
</dbReference>
<organism evidence="2 3">
    <name type="scientific">Actinomadura rudentiformis</name>
    <dbReference type="NCBI Taxonomy" id="359158"/>
    <lineage>
        <taxon>Bacteria</taxon>
        <taxon>Bacillati</taxon>
        <taxon>Actinomycetota</taxon>
        <taxon>Actinomycetes</taxon>
        <taxon>Streptosporangiales</taxon>
        <taxon>Thermomonosporaceae</taxon>
        <taxon>Actinomadura</taxon>
    </lineage>
</organism>